<dbReference type="CDD" id="cd06261">
    <property type="entry name" value="TM_PBP2"/>
    <property type="match status" value="1"/>
</dbReference>
<dbReference type="RefSeq" id="WP_368392217.1">
    <property type="nucleotide sequence ID" value="NZ_JBFRYC010000007.1"/>
</dbReference>
<keyword evidence="5 8" id="KW-0812">Transmembrane</keyword>
<feature type="domain" description="ABC transmembrane type-1" evidence="9">
    <location>
        <begin position="97"/>
        <end position="306"/>
    </location>
</feature>
<dbReference type="PROSITE" id="PS50928">
    <property type="entry name" value="ABC_TM1"/>
    <property type="match status" value="1"/>
</dbReference>
<accession>A0ABV3TLK0</accession>
<evidence type="ECO:0000259" key="9">
    <source>
        <dbReference type="PROSITE" id="PS50928"/>
    </source>
</evidence>
<dbReference type="PANTHER" id="PTHR42929">
    <property type="entry name" value="INNER MEMBRANE ABC TRANSPORTER PERMEASE PROTEIN YDCU-RELATED-RELATED"/>
    <property type="match status" value="1"/>
</dbReference>
<feature type="transmembrane region" description="Helical" evidence="8">
    <location>
        <begin position="45"/>
        <end position="67"/>
    </location>
</feature>
<feature type="transmembrane region" description="Helical" evidence="8">
    <location>
        <begin position="285"/>
        <end position="304"/>
    </location>
</feature>
<evidence type="ECO:0000256" key="2">
    <source>
        <dbReference type="ARBA" id="ARBA00007069"/>
    </source>
</evidence>
<comment type="subcellular location">
    <subcellularLocation>
        <location evidence="1 8">Cell membrane</location>
        <topology evidence="1 8">Multi-pass membrane protein</topology>
    </subcellularLocation>
</comment>
<dbReference type="EMBL" id="JBFRYC010000007">
    <property type="protein sequence ID" value="MEX1662453.1"/>
    <property type="molecule type" value="Genomic_DNA"/>
</dbReference>
<evidence type="ECO:0000256" key="4">
    <source>
        <dbReference type="ARBA" id="ARBA00022475"/>
    </source>
</evidence>
<proteinExistence type="inferred from homology"/>
<evidence type="ECO:0000313" key="11">
    <source>
        <dbReference type="Proteomes" id="UP001557465"/>
    </source>
</evidence>
<keyword evidence="6 8" id="KW-1133">Transmembrane helix</keyword>
<evidence type="ECO:0000313" key="10">
    <source>
        <dbReference type="EMBL" id="MEX1662453.1"/>
    </source>
</evidence>
<evidence type="ECO:0000256" key="3">
    <source>
        <dbReference type="ARBA" id="ARBA00022448"/>
    </source>
</evidence>
<protein>
    <submittedName>
        <fullName evidence="10">ABC transporter permease</fullName>
    </submittedName>
</protein>
<dbReference type="InterPro" id="IPR000515">
    <property type="entry name" value="MetI-like"/>
</dbReference>
<evidence type="ECO:0000256" key="7">
    <source>
        <dbReference type="ARBA" id="ARBA00023136"/>
    </source>
</evidence>
<keyword evidence="4" id="KW-1003">Cell membrane</keyword>
<reference evidence="10 11" key="1">
    <citation type="journal article" date="2011" name="Int. J. Syst. Evol. Microbiol.">
        <title>Zhongshania antarctica gen. nov., sp. nov. and Zhongshania guokunii sp. nov., gammaproteobacteria respectively isolated from coastal attached (fast) ice and surface seawater of the Antarctic.</title>
        <authorList>
            <person name="Li H.J."/>
            <person name="Zhang X.Y."/>
            <person name="Chen C.X."/>
            <person name="Zhang Y.J."/>
            <person name="Gao Z.M."/>
            <person name="Yu Y."/>
            <person name="Chen X.L."/>
            <person name="Chen B."/>
            <person name="Zhang Y.Z."/>
        </authorList>
    </citation>
    <scope>NUCLEOTIDE SEQUENCE [LARGE SCALE GENOMIC DNA]</scope>
    <source>
        <strain evidence="10 11">15-R06ZXC-3</strain>
    </source>
</reference>
<comment type="similarity">
    <text evidence="2">Belongs to the binding-protein-dependent transport system permease family. CysTW subfamily.</text>
</comment>
<feature type="transmembrane region" description="Helical" evidence="8">
    <location>
        <begin position="6"/>
        <end position="24"/>
    </location>
</feature>
<dbReference type="InterPro" id="IPR035906">
    <property type="entry name" value="MetI-like_sf"/>
</dbReference>
<feature type="transmembrane region" description="Helical" evidence="8">
    <location>
        <begin position="184"/>
        <end position="206"/>
    </location>
</feature>
<organism evidence="10 11">
    <name type="scientific">Thioclava arctica</name>
    <dbReference type="NCBI Taxonomy" id="3238301"/>
    <lineage>
        <taxon>Bacteria</taxon>
        <taxon>Pseudomonadati</taxon>
        <taxon>Pseudomonadota</taxon>
        <taxon>Alphaproteobacteria</taxon>
        <taxon>Rhodobacterales</taxon>
        <taxon>Paracoccaceae</taxon>
        <taxon>Thioclava</taxon>
    </lineage>
</organism>
<dbReference type="PANTHER" id="PTHR42929:SF1">
    <property type="entry name" value="INNER MEMBRANE ABC TRANSPORTER PERMEASE PROTEIN YDCU-RELATED"/>
    <property type="match status" value="1"/>
</dbReference>
<dbReference type="Pfam" id="PF00528">
    <property type="entry name" value="BPD_transp_1"/>
    <property type="match status" value="1"/>
</dbReference>
<evidence type="ECO:0000256" key="8">
    <source>
        <dbReference type="RuleBase" id="RU363032"/>
    </source>
</evidence>
<sequence length="315" mass="34028">MKFYVAISFLALKVIIIHETGMAGNQMRPRHALTNGTGFRATMSLPGVLVTFGLVLFAMVLVVALAFRINDGAFLKGPMSLANFITILTDSLYARVMLRSLWISGLVTLATVATAYPVAWYLAFHAGKRRGLILFLVTLPFWTSYLLRVFAWKVVLAYNGVLNSAMVSLGIWDQPSTAFLNNPTAVIITLAHAYAPFAILPIFVALQTIPRSLIEASSDLGASRTQVFARIILPLSMPGVLGGALVVFVPTIGDYVTPAMLGGPSSTMIGNLIQAQFGKANDWPFGAALAVATMLVILVAVILLRQADRRWGSRV</sequence>
<dbReference type="SUPFAM" id="SSF161098">
    <property type="entry name" value="MetI-like"/>
    <property type="match status" value="1"/>
</dbReference>
<gene>
    <name evidence="10" type="ORF">AB4874_12460</name>
</gene>
<keyword evidence="11" id="KW-1185">Reference proteome</keyword>
<name>A0ABV3TLK0_9RHOB</name>
<evidence type="ECO:0000256" key="5">
    <source>
        <dbReference type="ARBA" id="ARBA00022692"/>
    </source>
</evidence>
<evidence type="ECO:0000256" key="6">
    <source>
        <dbReference type="ARBA" id="ARBA00022989"/>
    </source>
</evidence>
<evidence type="ECO:0000256" key="1">
    <source>
        <dbReference type="ARBA" id="ARBA00004651"/>
    </source>
</evidence>
<keyword evidence="7 8" id="KW-0472">Membrane</keyword>
<feature type="transmembrane region" description="Helical" evidence="8">
    <location>
        <begin position="227"/>
        <end position="252"/>
    </location>
</feature>
<feature type="transmembrane region" description="Helical" evidence="8">
    <location>
        <begin position="129"/>
        <end position="147"/>
    </location>
</feature>
<keyword evidence="3 8" id="KW-0813">Transport</keyword>
<dbReference type="Gene3D" id="1.10.3720.10">
    <property type="entry name" value="MetI-like"/>
    <property type="match status" value="1"/>
</dbReference>
<comment type="caution">
    <text evidence="10">The sequence shown here is derived from an EMBL/GenBank/DDBJ whole genome shotgun (WGS) entry which is preliminary data.</text>
</comment>
<feature type="transmembrane region" description="Helical" evidence="8">
    <location>
        <begin position="101"/>
        <end position="123"/>
    </location>
</feature>
<dbReference type="Proteomes" id="UP001557465">
    <property type="component" value="Unassembled WGS sequence"/>
</dbReference>